<dbReference type="Proteomes" id="UP001189180">
    <property type="component" value="Unassembled WGS sequence"/>
</dbReference>
<accession>A0ABC9HGR0</accession>
<gene>
    <name evidence="1" type="ORF">FHB240107_LOCUS10316</name>
</gene>
<keyword evidence="2" id="KW-1185">Reference proteome</keyword>
<reference evidence="1 2" key="1">
    <citation type="submission" date="2024-08" db="EMBL/GenBank/DDBJ databases">
        <authorList>
            <person name="Paterson S."/>
        </authorList>
    </citation>
    <scope>NUCLEOTIDE SEQUENCE [LARGE SCALE GENOMIC DNA]</scope>
</reference>
<comment type="caution">
    <text evidence="1">The sequence shown here is derived from an EMBL/GenBank/DDBJ whole genome shotgun (WGS) entry which is preliminary data.</text>
</comment>
<proteinExistence type="predicted"/>
<sequence length="144" mass="16468">MPYGQSFTYWFLGFEGRNVYVNIWVNESKERNTEKKCTGPFHGMYWQTRAYYILHFSASDSNFALADSKTSQNAIEILKNQDGEIRIPCSDEDNQTTPIPNNPEEITLLQTTVSDSTITENKGSTWSDLISLCTILPLLLLLFQ</sequence>
<organism evidence="1 2">
    <name type="scientific">Fasciola hepatica</name>
    <name type="common">Liver fluke</name>
    <dbReference type="NCBI Taxonomy" id="6192"/>
    <lineage>
        <taxon>Eukaryota</taxon>
        <taxon>Metazoa</taxon>
        <taxon>Spiralia</taxon>
        <taxon>Lophotrochozoa</taxon>
        <taxon>Platyhelminthes</taxon>
        <taxon>Trematoda</taxon>
        <taxon>Digenea</taxon>
        <taxon>Plagiorchiida</taxon>
        <taxon>Echinostomata</taxon>
        <taxon>Echinostomatoidea</taxon>
        <taxon>Fasciolidae</taxon>
        <taxon>Fasciola</taxon>
    </lineage>
</organism>
<evidence type="ECO:0000313" key="2">
    <source>
        <dbReference type="Proteomes" id="UP001189180"/>
    </source>
</evidence>
<dbReference type="EMBL" id="CANUEZ050000220">
    <property type="protein sequence ID" value="CAM0512623.1"/>
    <property type="molecule type" value="Genomic_DNA"/>
</dbReference>
<name>A0ABC9HGR0_FASHE</name>
<dbReference type="AlphaFoldDB" id="A0ABC9HGR0"/>
<evidence type="ECO:0000313" key="1">
    <source>
        <dbReference type="EMBL" id="CAM0512623.1"/>
    </source>
</evidence>
<protein>
    <submittedName>
        <fullName evidence="1">Uncharacterized protein</fullName>
    </submittedName>
</protein>